<keyword evidence="1" id="KW-0472">Membrane</keyword>
<accession>A0A815NWJ6</accession>
<evidence type="ECO:0000313" key="4">
    <source>
        <dbReference type="Proteomes" id="UP000663829"/>
    </source>
</evidence>
<name>A0A815NWJ6_9BILA</name>
<feature type="transmembrane region" description="Helical" evidence="1">
    <location>
        <begin position="135"/>
        <end position="162"/>
    </location>
</feature>
<dbReference type="InterPro" id="IPR051143">
    <property type="entry name" value="TrkH_K-transport"/>
</dbReference>
<sequence length="219" mass="24810">MLSGLLGGVIIYSIENYIHKNKLMSVRYIDAWFVSSSCVYNCGLTTLDFARLSHLSQVILMFLTFVSGITISTLPALIIKAKLHKKAGGSTVDNDYDQKQAQQKDEFSVQEQFLPLSVRSKLQSLPKADELRYRAYISCIILILVTCLTIYTGAFLSIGFWIKKNYKSQQLVQDGKPVHPFYASFIITMTGFNQNGLAPWSDSLMRFVNDVYMNLFVML</sequence>
<reference evidence="2" key="1">
    <citation type="submission" date="2021-02" db="EMBL/GenBank/DDBJ databases">
        <authorList>
            <person name="Nowell W R."/>
        </authorList>
    </citation>
    <scope>NUCLEOTIDE SEQUENCE</scope>
</reference>
<keyword evidence="1" id="KW-0812">Transmembrane</keyword>
<dbReference type="AlphaFoldDB" id="A0A815NWJ6"/>
<dbReference type="GO" id="GO:0005886">
    <property type="term" value="C:plasma membrane"/>
    <property type="evidence" value="ECO:0007669"/>
    <property type="project" value="TreeGrafter"/>
</dbReference>
<evidence type="ECO:0000313" key="3">
    <source>
        <dbReference type="EMBL" id="CAF4316246.1"/>
    </source>
</evidence>
<dbReference type="GO" id="GO:0008324">
    <property type="term" value="F:monoatomic cation transmembrane transporter activity"/>
    <property type="evidence" value="ECO:0007669"/>
    <property type="project" value="TreeGrafter"/>
</dbReference>
<dbReference type="EMBL" id="CAJNOQ010018936">
    <property type="protein sequence ID" value="CAF1439786.1"/>
    <property type="molecule type" value="Genomic_DNA"/>
</dbReference>
<dbReference type="Proteomes" id="UP000663829">
    <property type="component" value="Unassembled WGS sequence"/>
</dbReference>
<evidence type="ECO:0000256" key="1">
    <source>
        <dbReference type="SAM" id="Phobius"/>
    </source>
</evidence>
<gene>
    <name evidence="2" type="ORF">GPM918_LOCUS34329</name>
    <name evidence="3" type="ORF">SRO942_LOCUS35024</name>
</gene>
<feature type="non-terminal residue" evidence="2">
    <location>
        <position position="1"/>
    </location>
</feature>
<dbReference type="PANTHER" id="PTHR31064">
    <property type="entry name" value="POTASSIUM TRANSPORT PROTEIN DDB_G0292412-RELATED"/>
    <property type="match status" value="1"/>
</dbReference>
<dbReference type="PANTHER" id="PTHR31064:SF30">
    <property type="entry name" value="HIGH-AFFINITY POTASSIUM TRANSPORT PROTEIN-RELATED"/>
    <property type="match status" value="1"/>
</dbReference>
<comment type="caution">
    <text evidence="2">The sequence shown here is derived from an EMBL/GenBank/DDBJ whole genome shotgun (WGS) entry which is preliminary data.</text>
</comment>
<proteinExistence type="predicted"/>
<dbReference type="Proteomes" id="UP000681722">
    <property type="component" value="Unassembled WGS sequence"/>
</dbReference>
<evidence type="ECO:0000313" key="2">
    <source>
        <dbReference type="EMBL" id="CAF1439786.1"/>
    </source>
</evidence>
<feature type="transmembrane region" description="Helical" evidence="1">
    <location>
        <begin position="58"/>
        <end position="79"/>
    </location>
</feature>
<keyword evidence="4" id="KW-1185">Reference proteome</keyword>
<dbReference type="EMBL" id="CAJOBC010084374">
    <property type="protein sequence ID" value="CAF4316246.1"/>
    <property type="molecule type" value="Genomic_DNA"/>
</dbReference>
<organism evidence="2 4">
    <name type="scientific">Didymodactylos carnosus</name>
    <dbReference type="NCBI Taxonomy" id="1234261"/>
    <lineage>
        <taxon>Eukaryota</taxon>
        <taxon>Metazoa</taxon>
        <taxon>Spiralia</taxon>
        <taxon>Gnathifera</taxon>
        <taxon>Rotifera</taxon>
        <taxon>Eurotatoria</taxon>
        <taxon>Bdelloidea</taxon>
        <taxon>Philodinida</taxon>
        <taxon>Philodinidae</taxon>
        <taxon>Didymodactylos</taxon>
    </lineage>
</organism>
<dbReference type="OrthoDB" id="10041446at2759"/>
<protein>
    <submittedName>
        <fullName evidence="2">Uncharacterized protein</fullName>
    </submittedName>
</protein>
<keyword evidence="1" id="KW-1133">Transmembrane helix</keyword>